<dbReference type="STRING" id="83767.SAMN05660652_03130"/>
<accession>A0A1G8J3T6</accession>
<dbReference type="Proteomes" id="UP000198607">
    <property type="component" value="Unassembled WGS sequence"/>
</dbReference>
<comment type="subcellular location">
    <subcellularLocation>
        <location evidence="1">Cell membrane</location>
        <topology evidence="1">Multi-pass membrane protein</topology>
    </subcellularLocation>
</comment>
<dbReference type="Gene3D" id="1.20.1250.20">
    <property type="entry name" value="MFS general substrate transporter like domains"/>
    <property type="match status" value="2"/>
</dbReference>
<protein>
    <submittedName>
        <fullName evidence="8">MFS transporter, ACS family, glucarate transporter</fullName>
    </submittedName>
</protein>
<organism evidence="8 9">
    <name type="scientific">Propionivibrio dicarboxylicus</name>
    <dbReference type="NCBI Taxonomy" id="83767"/>
    <lineage>
        <taxon>Bacteria</taxon>
        <taxon>Pseudomonadati</taxon>
        <taxon>Pseudomonadota</taxon>
        <taxon>Betaproteobacteria</taxon>
        <taxon>Rhodocyclales</taxon>
        <taxon>Rhodocyclaceae</taxon>
        <taxon>Propionivibrio</taxon>
    </lineage>
</organism>
<gene>
    <name evidence="8" type="ORF">SAMN05660652_03130</name>
</gene>
<dbReference type="PROSITE" id="PS50850">
    <property type="entry name" value="MFS"/>
    <property type="match status" value="1"/>
</dbReference>
<feature type="transmembrane region" description="Helical" evidence="6">
    <location>
        <begin position="56"/>
        <end position="76"/>
    </location>
</feature>
<dbReference type="GO" id="GO:0022857">
    <property type="term" value="F:transmembrane transporter activity"/>
    <property type="evidence" value="ECO:0007669"/>
    <property type="project" value="InterPro"/>
</dbReference>
<evidence type="ECO:0000313" key="9">
    <source>
        <dbReference type="Proteomes" id="UP000198607"/>
    </source>
</evidence>
<evidence type="ECO:0000313" key="8">
    <source>
        <dbReference type="EMBL" id="SDI25637.1"/>
    </source>
</evidence>
<feature type="domain" description="Major facilitator superfamily (MFS) profile" evidence="7">
    <location>
        <begin position="19"/>
        <end position="427"/>
    </location>
</feature>
<dbReference type="InterPro" id="IPR020846">
    <property type="entry name" value="MFS_dom"/>
</dbReference>
<evidence type="ECO:0000256" key="6">
    <source>
        <dbReference type="SAM" id="Phobius"/>
    </source>
</evidence>
<dbReference type="PANTHER" id="PTHR11662">
    <property type="entry name" value="SOLUTE CARRIER FAMILY 17"/>
    <property type="match status" value="1"/>
</dbReference>
<feature type="transmembrane region" description="Helical" evidence="6">
    <location>
        <begin position="239"/>
        <end position="257"/>
    </location>
</feature>
<keyword evidence="9" id="KW-1185">Reference proteome</keyword>
<feature type="transmembrane region" description="Helical" evidence="6">
    <location>
        <begin position="316"/>
        <end position="348"/>
    </location>
</feature>
<evidence type="ECO:0000256" key="2">
    <source>
        <dbReference type="ARBA" id="ARBA00022475"/>
    </source>
</evidence>
<evidence type="ECO:0000256" key="4">
    <source>
        <dbReference type="ARBA" id="ARBA00022989"/>
    </source>
</evidence>
<proteinExistence type="predicted"/>
<keyword evidence="3 6" id="KW-0812">Transmembrane</keyword>
<evidence type="ECO:0000256" key="3">
    <source>
        <dbReference type="ARBA" id="ARBA00022692"/>
    </source>
</evidence>
<dbReference type="PANTHER" id="PTHR11662:SF399">
    <property type="entry name" value="FI19708P1-RELATED"/>
    <property type="match status" value="1"/>
</dbReference>
<feature type="transmembrane region" description="Helical" evidence="6">
    <location>
        <begin position="88"/>
        <end position="107"/>
    </location>
</feature>
<dbReference type="CDD" id="cd17319">
    <property type="entry name" value="MFS_ExuT_GudP_like"/>
    <property type="match status" value="1"/>
</dbReference>
<dbReference type="OrthoDB" id="8596007at2"/>
<feature type="transmembrane region" description="Helical" evidence="6">
    <location>
        <begin position="368"/>
        <end position="395"/>
    </location>
</feature>
<dbReference type="Pfam" id="PF07690">
    <property type="entry name" value="MFS_1"/>
    <property type="match status" value="1"/>
</dbReference>
<dbReference type="InterPro" id="IPR000849">
    <property type="entry name" value="Sugar_P_transporter"/>
</dbReference>
<evidence type="ECO:0000256" key="5">
    <source>
        <dbReference type="ARBA" id="ARBA00023136"/>
    </source>
</evidence>
<feature type="transmembrane region" description="Helical" evidence="6">
    <location>
        <begin position="277"/>
        <end position="296"/>
    </location>
</feature>
<feature type="transmembrane region" description="Helical" evidence="6">
    <location>
        <begin position="404"/>
        <end position="423"/>
    </location>
</feature>
<evidence type="ECO:0000259" key="7">
    <source>
        <dbReference type="PROSITE" id="PS50850"/>
    </source>
</evidence>
<evidence type="ECO:0000256" key="1">
    <source>
        <dbReference type="ARBA" id="ARBA00004651"/>
    </source>
</evidence>
<dbReference type="EMBL" id="FNCY01000015">
    <property type="protein sequence ID" value="SDI25637.1"/>
    <property type="molecule type" value="Genomic_DNA"/>
</dbReference>
<reference evidence="8 9" key="1">
    <citation type="submission" date="2016-10" db="EMBL/GenBank/DDBJ databases">
        <authorList>
            <person name="de Groot N.N."/>
        </authorList>
    </citation>
    <scope>NUCLEOTIDE SEQUENCE [LARGE SCALE GENOMIC DNA]</scope>
    <source>
        <strain evidence="8 9">DSM 5885</strain>
    </source>
</reference>
<keyword evidence="4 6" id="KW-1133">Transmembrane helix</keyword>
<feature type="transmembrane region" description="Helical" evidence="6">
    <location>
        <begin position="169"/>
        <end position="190"/>
    </location>
</feature>
<dbReference type="AlphaFoldDB" id="A0A1G8J3T6"/>
<name>A0A1G8J3T6_9RHOO</name>
<dbReference type="RefSeq" id="WP_091938855.1">
    <property type="nucleotide sequence ID" value="NZ_FNCY01000015.1"/>
</dbReference>
<dbReference type="SUPFAM" id="SSF103473">
    <property type="entry name" value="MFS general substrate transporter"/>
    <property type="match status" value="1"/>
</dbReference>
<dbReference type="InterPro" id="IPR036259">
    <property type="entry name" value="MFS_trans_sf"/>
</dbReference>
<dbReference type="InterPro" id="IPR011701">
    <property type="entry name" value="MFS"/>
</dbReference>
<keyword evidence="2" id="KW-1003">Cell membrane</keyword>
<dbReference type="GO" id="GO:0005886">
    <property type="term" value="C:plasma membrane"/>
    <property type="evidence" value="ECO:0007669"/>
    <property type="project" value="UniProtKB-SubCell"/>
</dbReference>
<dbReference type="PIRSF" id="PIRSF002808">
    <property type="entry name" value="Hexose_phosphate_transp"/>
    <property type="match status" value="1"/>
</dbReference>
<dbReference type="InterPro" id="IPR050382">
    <property type="entry name" value="MFS_Na/Anion_cotransporter"/>
</dbReference>
<sequence length="430" mass="47255">MEKGSHKYASMWRGGRLWVMSMLFTASLINYIDRVSMSVAAPAVSKEFGWDPATMGLVLSGFMWTYALALVPMGYLTDRWGAKKLNTFALSFWSLAAMATGGAFNLVSMMASRLALGAGEAATMPSNSKVVRQWFTIHERGFATALARSGAEAGPAIGMPIIAWLLAEYGWRMSFVITGAIGFIWLFFWIRFFNNDPQKCSWLSDEERQYIKENTDAPKEAEKPVDLGLIGRLLKTRTMWGLLLSQGCIMYTQYLILTWLPTYLMNVRGMALMKASLFSSFAFVTAWVLGIAVGAISDKLLTPEKVMQGQRRRMVVIFMCLASIFVFTSFVEGAVAIFVIITLVKTFLSSTIGLNMTLTNDLVANPKHAGTAFGLLLLGGNLFGAFAPVVTGYLVKSTGNYESAFLLAGLLIIIGAAISFFMARKPIVVD</sequence>
<keyword evidence="5 6" id="KW-0472">Membrane</keyword>